<feature type="region of interest" description="Disordered" evidence="3">
    <location>
        <begin position="68"/>
        <end position="89"/>
    </location>
</feature>
<feature type="non-terminal residue" evidence="4">
    <location>
        <position position="192"/>
    </location>
</feature>
<evidence type="ECO:0000256" key="1">
    <source>
        <dbReference type="ARBA" id="ARBA00022801"/>
    </source>
</evidence>
<dbReference type="AlphaFoldDB" id="A0A2N8TAR3"/>
<keyword evidence="5" id="KW-1185">Reference proteome</keyword>
<name>A0A2N8TAR3_9ACTN</name>
<feature type="non-terminal residue" evidence="4">
    <location>
        <position position="1"/>
    </location>
</feature>
<dbReference type="PANTHER" id="PTHR43519">
    <property type="entry name" value="ATP-DEPENDENT RNA HELICASE HRPB"/>
    <property type="match status" value="1"/>
</dbReference>
<dbReference type="GO" id="GO:0004386">
    <property type="term" value="F:helicase activity"/>
    <property type="evidence" value="ECO:0007669"/>
    <property type="project" value="UniProtKB-KW"/>
</dbReference>
<gene>
    <name evidence="4" type="ORF">C1J00_44000</name>
</gene>
<dbReference type="PANTHER" id="PTHR43519:SF1">
    <property type="entry name" value="ATP-DEPENDENT RNA HELICASE HRPB"/>
    <property type="match status" value="1"/>
</dbReference>
<evidence type="ECO:0000313" key="4">
    <source>
        <dbReference type="EMBL" id="PNG16084.1"/>
    </source>
</evidence>
<dbReference type="GO" id="GO:0016787">
    <property type="term" value="F:hydrolase activity"/>
    <property type="evidence" value="ECO:0007669"/>
    <property type="project" value="UniProtKB-KW"/>
</dbReference>
<evidence type="ECO:0000256" key="2">
    <source>
        <dbReference type="ARBA" id="ARBA00022806"/>
    </source>
</evidence>
<evidence type="ECO:0000313" key="5">
    <source>
        <dbReference type="Proteomes" id="UP000235943"/>
    </source>
</evidence>
<dbReference type="Proteomes" id="UP000235943">
    <property type="component" value="Unassembled WGS sequence"/>
</dbReference>
<keyword evidence="2 4" id="KW-0547">Nucleotide-binding</keyword>
<organism evidence="4 5">
    <name type="scientific">Streptomyces cahuitamycinicus</name>
    <dbReference type="NCBI Taxonomy" id="2070367"/>
    <lineage>
        <taxon>Bacteria</taxon>
        <taxon>Bacillati</taxon>
        <taxon>Actinomycetota</taxon>
        <taxon>Actinomycetes</taxon>
        <taxon>Kitasatosporales</taxon>
        <taxon>Streptomycetaceae</taxon>
        <taxon>Streptomyces</taxon>
    </lineage>
</organism>
<sequence>RLGRALLDSVPFLGAERAAEVVALLSEEAPREYGDDLAGALRRARRGGDAYSSRWRGEVRRLRAAVGEMSRTPARTRHPETAGAGGLGNLSEDRQAGLVAALAFPERVARAEGGSYLMVSGTRAEPGAGSGLRGAEWVAVAVADRPVGQGHARVQSGAVVDEDVARLAAGALLDERDEVRWDGGDVVARRVE</sequence>
<keyword evidence="2 4" id="KW-0067">ATP-binding</keyword>
<protein>
    <submittedName>
        <fullName evidence="4">ATP-dependent helicase HrpB</fullName>
    </submittedName>
</protein>
<comment type="caution">
    <text evidence="4">The sequence shown here is derived from an EMBL/GenBank/DDBJ whole genome shotgun (WGS) entry which is preliminary data.</text>
</comment>
<keyword evidence="1" id="KW-0378">Hydrolase</keyword>
<dbReference type="EMBL" id="POUC01000945">
    <property type="protein sequence ID" value="PNG16084.1"/>
    <property type="molecule type" value="Genomic_DNA"/>
</dbReference>
<accession>A0A2N8TAR3</accession>
<proteinExistence type="predicted"/>
<keyword evidence="2 4" id="KW-0347">Helicase</keyword>
<reference evidence="4 5" key="1">
    <citation type="submission" date="2018-01" db="EMBL/GenBank/DDBJ databases">
        <title>Draft genome sequence of Streptomyces sp. 13K301.</title>
        <authorList>
            <person name="Sahin N."/>
            <person name="Saygin H."/>
            <person name="Ay H."/>
        </authorList>
    </citation>
    <scope>NUCLEOTIDE SEQUENCE [LARGE SCALE GENOMIC DNA]</scope>
    <source>
        <strain evidence="4 5">13K301</strain>
    </source>
</reference>
<evidence type="ECO:0000256" key="3">
    <source>
        <dbReference type="SAM" id="MobiDB-lite"/>
    </source>
</evidence>